<evidence type="ECO:0000313" key="3">
    <source>
        <dbReference type="Proteomes" id="UP000247702"/>
    </source>
</evidence>
<dbReference type="GO" id="GO:0016301">
    <property type="term" value="F:kinase activity"/>
    <property type="evidence" value="ECO:0007669"/>
    <property type="project" value="UniProtKB-KW"/>
</dbReference>
<evidence type="ECO:0000313" key="1">
    <source>
        <dbReference type="EMBL" id="GBB88834.1"/>
    </source>
</evidence>
<keyword evidence="2" id="KW-0808">Transferase</keyword>
<dbReference type="EMBL" id="BEXD01000607">
    <property type="protein sequence ID" value="GBB88834.1"/>
    <property type="molecule type" value="Genomic_DNA"/>
</dbReference>
<sequence length="261" mass="30399">MRVIKDSDKINILNNLSHELPQIIQNFNKMDIKEIEPTTQNIVENIYEEDLSIVINELVNLYFSMANEGKEEDVRKQHILNYIDDHKINLREIYYWLLNHQDDSNSIYLLGYFNYYGIETEISKDKALSFYKKAVELENDVARYNLAKMYLDGDGVEINHVMVFELSKKLADKEYLAGINRLGYCYDCGIGTDVDVQKAFELYQKGANLGNSIAQYNVALMYEYGKGIKNDMDLAIFWYKKSAEQGDTYSKKRLLFLVGAY</sequence>
<reference evidence="1 3" key="1">
    <citation type="submission" date="2017-11" db="EMBL/GenBank/DDBJ databases">
        <title>The genome of Rhizophagus clarus HR1 reveals common genetic basis of auxotrophy among arbuscular mycorrhizal fungi.</title>
        <authorList>
            <person name="Kobayashi Y."/>
        </authorList>
    </citation>
    <scope>NUCLEOTIDE SEQUENCE [LARGE SCALE GENOMIC DNA]</scope>
    <source>
        <strain evidence="1 3">HR1</strain>
    </source>
</reference>
<dbReference type="InterPro" id="IPR052945">
    <property type="entry name" value="Mitotic_Regulator"/>
</dbReference>
<dbReference type="EMBL" id="BLAL01000197">
    <property type="protein sequence ID" value="GES91055.1"/>
    <property type="molecule type" value="Genomic_DNA"/>
</dbReference>
<dbReference type="Proteomes" id="UP000615446">
    <property type="component" value="Unassembled WGS sequence"/>
</dbReference>
<keyword evidence="3" id="KW-1185">Reference proteome</keyword>
<dbReference type="Gene3D" id="1.25.40.10">
    <property type="entry name" value="Tetratricopeptide repeat domain"/>
    <property type="match status" value="1"/>
</dbReference>
<comment type="caution">
    <text evidence="1">The sequence shown here is derived from an EMBL/GenBank/DDBJ whole genome shotgun (WGS) entry which is preliminary data.</text>
</comment>
<dbReference type="SMART" id="SM00671">
    <property type="entry name" value="SEL1"/>
    <property type="match status" value="4"/>
</dbReference>
<accession>A0A2Z6QUA8</accession>
<dbReference type="AlphaFoldDB" id="A0A2Z6QUA8"/>
<name>A0A2Z6QUA8_9GLOM</name>
<keyword evidence="2" id="KW-0418">Kinase</keyword>
<dbReference type="InterPro" id="IPR011990">
    <property type="entry name" value="TPR-like_helical_dom_sf"/>
</dbReference>
<organism evidence="1 3">
    <name type="scientific">Rhizophagus clarus</name>
    <dbReference type="NCBI Taxonomy" id="94130"/>
    <lineage>
        <taxon>Eukaryota</taxon>
        <taxon>Fungi</taxon>
        <taxon>Fungi incertae sedis</taxon>
        <taxon>Mucoromycota</taxon>
        <taxon>Glomeromycotina</taxon>
        <taxon>Glomeromycetes</taxon>
        <taxon>Glomerales</taxon>
        <taxon>Glomeraceae</taxon>
        <taxon>Rhizophagus</taxon>
    </lineage>
</organism>
<dbReference type="Pfam" id="PF08238">
    <property type="entry name" value="Sel1"/>
    <property type="match status" value="4"/>
</dbReference>
<evidence type="ECO:0000313" key="2">
    <source>
        <dbReference type="EMBL" id="GES91055.1"/>
    </source>
</evidence>
<dbReference type="PANTHER" id="PTHR43628:SF1">
    <property type="entry name" value="CHITIN SYNTHASE REGULATORY FACTOR 2-RELATED"/>
    <property type="match status" value="1"/>
</dbReference>
<gene>
    <name evidence="2" type="ORF">RCL2_001788900</name>
    <name evidence="1" type="ORF">RclHR1_15440005</name>
</gene>
<dbReference type="InterPro" id="IPR006597">
    <property type="entry name" value="Sel1-like"/>
</dbReference>
<dbReference type="PANTHER" id="PTHR43628">
    <property type="entry name" value="ACTIVATOR OF C KINASE PROTEIN 1-RELATED"/>
    <property type="match status" value="1"/>
</dbReference>
<reference evidence="2" key="2">
    <citation type="submission" date="2019-10" db="EMBL/GenBank/DDBJ databases">
        <title>Conservation and host-specific expression of non-tandemly repeated heterogenous ribosome RNA gene in arbuscular mycorrhizal fungi.</title>
        <authorList>
            <person name="Maeda T."/>
            <person name="Kobayashi Y."/>
            <person name="Nakagawa T."/>
            <person name="Ezawa T."/>
            <person name="Yamaguchi K."/>
            <person name="Bino T."/>
            <person name="Nishimoto Y."/>
            <person name="Shigenobu S."/>
            <person name="Kawaguchi M."/>
        </authorList>
    </citation>
    <scope>NUCLEOTIDE SEQUENCE</scope>
    <source>
        <strain evidence="2">HR1</strain>
    </source>
</reference>
<dbReference type="SUPFAM" id="SSF81901">
    <property type="entry name" value="HCP-like"/>
    <property type="match status" value="1"/>
</dbReference>
<dbReference type="Proteomes" id="UP000247702">
    <property type="component" value="Unassembled WGS sequence"/>
</dbReference>
<protein>
    <submittedName>
        <fullName evidence="2">Kinase-like domain-containing protein</fullName>
    </submittedName>
</protein>
<proteinExistence type="predicted"/>
<dbReference type="OrthoDB" id="2384430at2759"/>